<proteinExistence type="inferred from homology"/>
<evidence type="ECO:0000313" key="17">
    <source>
        <dbReference type="Proteomes" id="UP001385951"/>
    </source>
</evidence>
<dbReference type="Proteomes" id="UP001385951">
    <property type="component" value="Unassembled WGS sequence"/>
</dbReference>
<dbReference type="InterPro" id="IPR000866">
    <property type="entry name" value="AhpC/TSA"/>
</dbReference>
<evidence type="ECO:0000256" key="7">
    <source>
        <dbReference type="ARBA" id="ARBA00023157"/>
    </source>
</evidence>
<feature type="compositionally biased region" description="Acidic residues" evidence="14">
    <location>
        <begin position="185"/>
        <end position="200"/>
    </location>
</feature>
<dbReference type="Gene3D" id="3.40.30.10">
    <property type="entry name" value="Glutaredoxin"/>
    <property type="match status" value="1"/>
</dbReference>
<keyword evidence="9" id="KW-0676">Redox-active center</keyword>
<evidence type="ECO:0000256" key="8">
    <source>
        <dbReference type="ARBA" id="ARBA00023242"/>
    </source>
</evidence>
<dbReference type="Pfam" id="PF00578">
    <property type="entry name" value="AhpC-TSA"/>
    <property type="match status" value="1"/>
</dbReference>
<evidence type="ECO:0000313" key="16">
    <source>
        <dbReference type="EMBL" id="KAK7678241.1"/>
    </source>
</evidence>
<dbReference type="GO" id="GO:0005737">
    <property type="term" value="C:cytoplasm"/>
    <property type="evidence" value="ECO:0007669"/>
    <property type="project" value="TreeGrafter"/>
</dbReference>
<name>A0AAW0FLL1_9APHY</name>
<dbReference type="FunFam" id="3.40.30.10:FF:000157">
    <property type="entry name" value="DOT5p Nuclear thiol peroxidase"/>
    <property type="match status" value="1"/>
</dbReference>
<evidence type="ECO:0000256" key="5">
    <source>
        <dbReference type="ARBA" id="ARBA00022862"/>
    </source>
</evidence>
<organism evidence="16 17">
    <name type="scientific">Cerrena zonata</name>
    <dbReference type="NCBI Taxonomy" id="2478898"/>
    <lineage>
        <taxon>Eukaryota</taxon>
        <taxon>Fungi</taxon>
        <taxon>Dikarya</taxon>
        <taxon>Basidiomycota</taxon>
        <taxon>Agaricomycotina</taxon>
        <taxon>Agaricomycetes</taxon>
        <taxon>Polyporales</taxon>
        <taxon>Cerrenaceae</taxon>
        <taxon>Cerrena</taxon>
    </lineage>
</organism>
<comment type="subcellular location">
    <subcellularLocation>
        <location evidence="1">Nucleus</location>
    </subcellularLocation>
</comment>
<dbReference type="PANTHER" id="PTHR42801">
    <property type="entry name" value="THIOREDOXIN-DEPENDENT PEROXIDE REDUCTASE"/>
    <property type="match status" value="1"/>
</dbReference>
<dbReference type="GO" id="GO:0045454">
    <property type="term" value="P:cell redox homeostasis"/>
    <property type="evidence" value="ECO:0007669"/>
    <property type="project" value="TreeGrafter"/>
</dbReference>
<feature type="compositionally biased region" description="Basic and acidic residues" evidence="14">
    <location>
        <begin position="222"/>
        <end position="271"/>
    </location>
</feature>
<dbReference type="GO" id="GO:0008379">
    <property type="term" value="F:thioredoxin peroxidase activity"/>
    <property type="evidence" value="ECO:0007669"/>
    <property type="project" value="TreeGrafter"/>
</dbReference>
<evidence type="ECO:0000259" key="15">
    <source>
        <dbReference type="PROSITE" id="PS51352"/>
    </source>
</evidence>
<evidence type="ECO:0000256" key="10">
    <source>
        <dbReference type="ARBA" id="ARBA00032824"/>
    </source>
</evidence>
<evidence type="ECO:0000256" key="6">
    <source>
        <dbReference type="ARBA" id="ARBA00023002"/>
    </source>
</evidence>
<keyword evidence="7" id="KW-1015">Disulfide bond</keyword>
<dbReference type="GO" id="GO:0034599">
    <property type="term" value="P:cellular response to oxidative stress"/>
    <property type="evidence" value="ECO:0007669"/>
    <property type="project" value="UniProtKB-ARBA"/>
</dbReference>
<gene>
    <name evidence="16" type="ORF">QCA50_018813</name>
</gene>
<reference evidence="16 17" key="1">
    <citation type="submission" date="2022-09" db="EMBL/GenBank/DDBJ databases">
        <authorList>
            <person name="Palmer J.M."/>
        </authorList>
    </citation>
    <scope>NUCLEOTIDE SEQUENCE [LARGE SCALE GENOMIC DNA]</scope>
    <source>
        <strain evidence="16 17">DSM 7382</strain>
    </source>
</reference>
<comment type="catalytic activity">
    <reaction evidence="12">
        <text>a hydroperoxide + [thioredoxin]-dithiol = an alcohol + [thioredoxin]-disulfide + H2O</text>
        <dbReference type="Rhea" id="RHEA:62620"/>
        <dbReference type="Rhea" id="RHEA-COMP:10698"/>
        <dbReference type="Rhea" id="RHEA-COMP:10700"/>
        <dbReference type="ChEBI" id="CHEBI:15377"/>
        <dbReference type="ChEBI" id="CHEBI:29950"/>
        <dbReference type="ChEBI" id="CHEBI:30879"/>
        <dbReference type="ChEBI" id="CHEBI:35924"/>
        <dbReference type="ChEBI" id="CHEBI:50058"/>
        <dbReference type="EC" id="1.11.1.24"/>
    </reaction>
</comment>
<evidence type="ECO:0000256" key="9">
    <source>
        <dbReference type="ARBA" id="ARBA00023284"/>
    </source>
</evidence>
<feature type="compositionally biased region" description="Acidic residues" evidence="14">
    <location>
        <begin position="207"/>
        <end position="221"/>
    </location>
</feature>
<sequence>MVELRRSSRIQNPSPPSSTEPVAKKAKASDGQSVPKLEKQLEVGDSIPDLVLKNEDDEEVQLSELASKTTYLAIFAYPKASTPGCTRQACGFRDSYESLALKNVTVVGISADSPSAQKKFITKQNLQYSLLSDPKREFIGLLGAKKTPQSGVTRSHWVFKNGKLAIKKVGISPEASFGEIGSDIDGLEEANGEPEVDDEVKEVLDDKNEEQEEELGQEDDQEFKAEDAEAAGDEAKDEAVNGEELKEEVGDLKAKPEEVESNEKDLRKEEHEEGEEVDQEASKDGEA</sequence>
<accession>A0AAW0FLL1</accession>
<keyword evidence="4" id="KW-0575">Peroxidase</keyword>
<comment type="similarity">
    <text evidence="11">Belongs to the peroxiredoxin family. BCP/PrxQ subfamily.</text>
</comment>
<evidence type="ECO:0000256" key="12">
    <source>
        <dbReference type="ARBA" id="ARBA00049091"/>
    </source>
</evidence>
<evidence type="ECO:0000256" key="1">
    <source>
        <dbReference type="ARBA" id="ARBA00004123"/>
    </source>
</evidence>
<dbReference type="AlphaFoldDB" id="A0AAW0FLL1"/>
<protein>
    <recommendedName>
        <fullName evidence="3">thioredoxin-dependent peroxiredoxin</fullName>
        <ecNumber evidence="3">1.11.1.24</ecNumber>
    </recommendedName>
    <alternativeName>
        <fullName evidence="13">Nuclear thiol peroxidase</fullName>
    </alternativeName>
    <alternativeName>
        <fullName evidence="10">Thioredoxin peroxidase</fullName>
    </alternativeName>
</protein>
<dbReference type="InterPro" id="IPR050924">
    <property type="entry name" value="Peroxiredoxin_BCP/PrxQ"/>
</dbReference>
<evidence type="ECO:0000256" key="3">
    <source>
        <dbReference type="ARBA" id="ARBA00013017"/>
    </source>
</evidence>
<evidence type="ECO:0000256" key="4">
    <source>
        <dbReference type="ARBA" id="ARBA00022559"/>
    </source>
</evidence>
<dbReference type="GO" id="GO:0005634">
    <property type="term" value="C:nucleus"/>
    <property type="evidence" value="ECO:0007669"/>
    <property type="project" value="UniProtKB-SubCell"/>
</dbReference>
<feature type="domain" description="Thioredoxin" evidence="15">
    <location>
        <begin position="41"/>
        <end position="189"/>
    </location>
</feature>
<dbReference type="EMBL" id="JASBNA010000075">
    <property type="protein sequence ID" value="KAK7678241.1"/>
    <property type="molecule type" value="Genomic_DNA"/>
</dbReference>
<evidence type="ECO:0000256" key="11">
    <source>
        <dbReference type="ARBA" id="ARBA00038489"/>
    </source>
</evidence>
<keyword evidence="5" id="KW-0049">Antioxidant</keyword>
<evidence type="ECO:0000256" key="13">
    <source>
        <dbReference type="ARBA" id="ARBA00077538"/>
    </source>
</evidence>
<keyword evidence="17" id="KW-1185">Reference proteome</keyword>
<keyword evidence="8" id="KW-0539">Nucleus</keyword>
<dbReference type="CDD" id="cd03017">
    <property type="entry name" value="PRX_BCP"/>
    <property type="match status" value="1"/>
</dbReference>
<feature type="region of interest" description="Disordered" evidence="14">
    <location>
        <begin position="180"/>
        <end position="287"/>
    </location>
</feature>
<keyword evidence="6" id="KW-0560">Oxidoreductase</keyword>
<dbReference type="PANTHER" id="PTHR42801:SF23">
    <property type="entry name" value="PEROXIREDOXIN DOT5"/>
    <property type="match status" value="1"/>
</dbReference>
<dbReference type="InterPro" id="IPR036249">
    <property type="entry name" value="Thioredoxin-like_sf"/>
</dbReference>
<comment type="caution">
    <text evidence="16">The sequence shown here is derived from an EMBL/GenBank/DDBJ whole genome shotgun (WGS) entry which is preliminary data.</text>
</comment>
<dbReference type="PROSITE" id="PS51352">
    <property type="entry name" value="THIOREDOXIN_2"/>
    <property type="match status" value="1"/>
</dbReference>
<evidence type="ECO:0000256" key="14">
    <source>
        <dbReference type="SAM" id="MobiDB-lite"/>
    </source>
</evidence>
<dbReference type="SUPFAM" id="SSF52833">
    <property type="entry name" value="Thioredoxin-like"/>
    <property type="match status" value="1"/>
</dbReference>
<comment type="subunit">
    <text evidence="2">Monomer.</text>
</comment>
<dbReference type="EC" id="1.11.1.24" evidence="3"/>
<evidence type="ECO:0000256" key="2">
    <source>
        <dbReference type="ARBA" id="ARBA00011245"/>
    </source>
</evidence>
<dbReference type="InterPro" id="IPR013766">
    <property type="entry name" value="Thioredoxin_domain"/>
</dbReference>
<feature type="region of interest" description="Disordered" evidence="14">
    <location>
        <begin position="1"/>
        <end position="39"/>
    </location>
</feature>